<dbReference type="AlphaFoldDB" id="A0A162TTF2"/>
<feature type="binding site" evidence="2">
    <location>
        <position position="507"/>
    </location>
    <ligand>
        <name>Mn(2+)</name>
        <dbReference type="ChEBI" id="CHEBI:29035"/>
        <label>2</label>
    </ligand>
</feature>
<feature type="binding site" evidence="2">
    <location>
        <position position="361"/>
    </location>
    <ligand>
        <name>Mn(2+)</name>
        <dbReference type="ChEBI" id="CHEBI:29035"/>
        <label>2</label>
    </ligand>
</feature>
<dbReference type="Proteomes" id="UP000076603">
    <property type="component" value="Unassembled WGS sequence"/>
</dbReference>
<keyword evidence="1 6" id="KW-0378">Hydrolase</keyword>
<dbReference type="EC" id="3.1.4.-" evidence="1"/>
<protein>
    <recommendedName>
        <fullName evidence="1">Cyclic-di-AMP phosphodiesterase</fullName>
        <ecNumber evidence="1">3.1.4.-</ecNumber>
    </recommendedName>
</protein>
<keyword evidence="7" id="KW-1185">Reference proteome</keyword>
<comment type="caution">
    <text evidence="6">The sequence shown here is derived from an EMBL/GenBank/DDBJ whole genome shotgun (WGS) entry which is preliminary data.</text>
</comment>
<dbReference type="InterPro" id="IPR051319">
    <property type="entry name" value="Oligoribo/pAp-PDE_c-di-AMP_PDE"/>
</dbReference>
<comment type="cofactor">
    <cofactor evidence="2">
        <name>Mn(2+)</name>
        <dbReference type="ChEBI" id="CHEBI:29035"/>
    </cofactor>
    <text evidence="2">For phosphodiesterase activity, probably binds 2 Mn(2+) per subunit.</text>
</comment>
<dbReference type="Gene3D" id="3.30.450.20">
    <property type="entry name" value="PAS domain"/>
    <property type="match status" value="1"/>
</dbReference>
<evidence type="ECO:0000256" key="1">
    <source>
        <dbReference type="PIRNR" id="PIRNR026583"/>
    </source>
</evidence>
<dbReference type="PANTHER" id="PTHR47618">
    <property type="entry name" value="BIFUNCTIONAL OLIGORIBONUCLEASE AND PAP PHOSPHATASE NRNA"/>
    <property type="match status" value="1"/>
</dbReference>
<comment type="catalytic activity">
    <reaction evidence="1">
        <text>3',3'-c-di-AMP + H2O = 5'-O-phosphonoadenylyl-(3'-&gt;5')-adenosine + H(+)</text>
        <dbReference type="Rhea" id="RHEA:54420"/>
        <dbReference type="ChEBI" id="CHEBI:15377"/>
        <dbReference type="ChEBI" id="CHEBI:15378"/>
        <dbReference type="ChEBI" id="CHEBI:71500"/>
        <dbReference type="ChEBI" id="CHEBI:138171"/>
    </reaction>
</comment>
<comment type="similarity">
    <text evidence="1">Belongs to the GdpP/PdeA phosphodiesterase family.</text>
</comment>
<dbReference type="Pfam" id="PF02272">
    <property type="entry name" value="DHHA1"/>
    <property type="match status" value="1"/>
</dbReference>
<evidence type="ECO:0000313" key="7">
    <source>
        <dbReference type="Proteomes" id="UP000076603"/>
    </source>
</evidence>
<dbReference type="PANTHER" id="PTHR47618:SF2">
    <property type="entry name" value="CYCLIC-DI-AMP PHOSPHODIESTERASE GDPP"/>
    <property type="match status" value="1"/>
</dbReference>
<dbReference type="Pfam" id="PF24898">
    <property type="entry name" value="GGDEF_GdpP"/>
    <property type="match status" value="1"/>
</dbReference>
<dbReference type="Gene3D" id="3.10.310.30">
    <property type="match status" value="1"/>
</dbReference>
<keyword evidence="1 3" id="KW-0472">Membrane</keyword>
<keyword evidence="3" id="KW-0812">Transmembrane</keyword>
<evidence type="ECO:0000256" key="2">
    <source>
        <dbReference type="PIRSR" id="PIRSR026583-50"/>
    </source>
</evidence>
<dbReference type="GO" id="GO:0005886">
    <property type="term" value="C:plasma membrane"/>
    <property type="evidence" value="ECO:0007669"/>
    <property type="project" value="UniProtKB-SubCell"/>
</dbReference>
<dbReference type="FunFam" id="3.90.1640.10:FF:000002">
    <property type="entry name" value="Cyclic-di-AMP phosphodiesterase"/>
    <property type="match status" value="1"/>
</dbReference>
<dbReference type="PIRSF" id="PIRSF026583">
    <property type="entry name" value="YybT"/>
    <property type="match status" value="1"/>
</dbReference>
<dbReference type="InterPro" id="IPR001667">
    <property type="entry name" value="DDH_dom"/>
</dbReference>
<evidence type="ECO:0000256" key="3">
    <source>
        <dbReference type="SAM" id="Phobius"/>
    </source>
</evidence>
<dbReference type="Gene3D" id="3.90.1640.10">
    <property type="entry name" value="inorganic pyrophosphatase (n-terminal core)"/>
    <property type="match status" value="1"/>
</dbReference>
<evidence type="ECO:0000259" key="5">
    <source>
        <dbReference type="Pfam" id="PF02272"/>
    </source>
</evidence>
<evidence type="ECO:0000259" key="4">
    <source>
        <dbReference type="Pfam" id="PF01368"/>
    </source>
</evidence>
<feature type="binding site" evidence="2">
    <location>
        <position position="355"/>
    </location>
    <ligand>
        <name>Mn(2+)</name>
        <dbReference type="ChEBI" id="CHEBI:29035"/>
        <label>1</label>
    </ligand>
</feature>
<sequence length="661" mass="74711">MDNKYNYFITSNKMYMIIIAVLILILIIYGHTLVGMISVTLYGLLVVYNIKNTKYRKSEWKKFIEDFSAKLDNATRTTLVKLPFPMTIIGADGDILWYNQNFLTVLKGEDILGKNIKGMIKEFNLRQVLDGKENVFRYAKLRSRYYDIYANVVDATENSKDKIVILYFYDVTDVYKIVENIELNKETAMLIEVDNFDDVIKTIDEDKRPLIIAEIERTINSYAQSLNAMTRKYEENKYILSVQNKYIEKEMEKKFEILDNIREINMGNKFAVTLSVGVGRGGDSPMKNERYAVSAKELALGRGGDQAIVKNGEKLSFYGGKTKEVEKRTKVRARVIAHALVDLINESSKVFIMGHINPDIDCLGSAVGLYRAVNSLQKDCYIMFDQTNNSVKPILEKIKSEEDYEGVFINSRECIENMDENSLLILVDVHSRGYVQNISVVDNSKRIVIVDHHRKSTDFIEGAILSYIEAYASSTAELVTEMLPYMVEKLKVKAIEAEALLAGIFVDTKNFCVKTGVRTFEAASFLRRLGADTIDVKKFFADDLDTYLKRAEIIKSAKVFNNIAIAICPEEIEDPVLAAQAADELLNITGIQASFVFVKIKDEILVSGRSLADVNVQIILESLGGGGHMTMAGAKFKSITIDEALEKLKDAIGKYIREGEE</sequence>
<dbReference type="EMBL" id="LWAE01000001">
    <property type="protein sequence ID" value="KZL93041.1"/>
    <property type="molecule type" value="Genomic_DNA"/>
</dbReference>
<dbReference type="InterPro" id="IPR014528">
    <property type="entry name" value="GdpP/PdeA"/>
</dbReference>
<keyword evidence="3" id="KW-1133">Transmembrane helix</keyword>
<dbReference type="InterPro" id="IPR038763">
    <property type="entry name" value="DHH_sf"/>
</dbReference>
<feature type="binding site" evidence="2">
    <location>
        <position position="428"/>
    </location>
    <ligand>
        <name>Mn(2+)</name>
        <dbReference type="ChEBI" id="CHEBI:29035"/>
        <label>2</label>
    </ligand>
</feature>
<dbReference type="OrthoDB" id="9759476at2"/>
<comment type="subcellular location">
    <subcellularLocation>
        <location evidence="1">Cell membrane</location>
    </subcellularLocation>
</comment>
<dbReference type="RefSeq" id="WP_066616287.1">
    <property type="nucleotide sequence ID" value="NZ_FQXL01000048.1"/>
</dbReference>
<dbReference type="SUPFAM" id="SSF64182">
    <property type="entry name" value="DHH phosphoesterases"/>
    <property type="match status" value="1"/>
</dbReference>
<feature type="domain" description="DDH" evidence="4">
    <location>
        <begin position="349"/>
        <end position="504"/>
    </location>
</feature>
<gene>
    <name evidence="6" type="primary">nrnA_1</name>
    <name evidence="6" type="ORF">CLMAG_00320</name>
</gene>
<reference evidence="6 7" key="1">
    <citation type="submission" date="2016-04" db="EMBL/GenBank/DDBJ databases">
        <title>Genome sequence of Clostridium magnum DSM 2767.</title>
        <authorList>
            <person name="Poehlein A."/>
            <person name="Uhlig R."/>
            <person name="Fischer R."/>
            <person name="Bahl H."/>
            <person name="Daniel R."/>
        </authorList>
    </citation>
    <scope>NUCLEOTIDE SEQUENCE [LARGE SCALE GENOMIC DNA]</scope>
    <source>
        <strain evidence="6 7">DSM 2767</strain>
    </source>
</reference>
<keyword evidence="1" id="KW-1003">Cell membrane</keyword>
<feature type="transmembrane region" description="Helical" evidence="3">
    <location>
        <begin position="15"/>
        <end position="48"/>
    </location>
</feature>
<feature type="binding site" evidence="2">
    <location>
        <position position="428"/>
    </location>
    <ligand>
        <name>Mn(2+)</name>
        <dbReference type="ChEBI" id="CHEBI:29035"/>
        <label>1</label>
    </ligand>
</feature>
<dbReference type="GO" id="GO:0003676">
    <property type="term" value="F:nucleic acid binding"/>
    <property type="evidence" value="ECO:0007669"/>
    <property type="project" value="UniProtKB-UniRule"/>
</dbReference>
<evidence type="ECO:0000313" key="6">
    <source>
        <dbReference type="EMBL" id="KZL93041.1"/>
    </source>
</evidence>
<dbReference type="GO" id="GO:0016787">
    <property type="term" value="F:hydrolase activity"/>
    <property type="evidence" value="ECO:0007669"/>
    <property type="project" value="UniProtKB-UniRule"/>
</dbReference>
<organism evidence="6 7">
    <name type="scientific">Clostridium magnum DSM 2767</name>
    <dbReference type="NCBI Taxonomy" id="1121326"/>
    <lineage>
        <taxon>Bacteria</taxon>
        <taxon>Bacillati</taxon>
        <taxon>Bacillota</taxon>
        <taxon>Clostridia</taxon>
        <taxon>Eubacteriales</taxon>
        <taxon>Clostridiaceae</taxon>
        <taxon>Clostridium</taxon>
    </lineage>
</organism>
<dbReference type="InterPro" id="IPR003156">
    <property type="entry name" value="DHHA1_dom"/>
</dbReference>
<dbReference type="Pfam" id="PF01368">
    <property type="entry name" value="DHH"/>
    <property type="match status" value="1"/>
</dbReference>
<dbReference type="GO" id="GO:0046872">
    <property type="term" value="F:metal ion binding"/>
    <property type="evidence" value="ECO:0007669"/>
    <property type="project" value="UniProtKB-KW"/>
</dbReference>
<dbReference type="GO" id="GO:0106409">
    <property type="term" value="F:cyclic-di-AMP phosphodiesterase activity"/>
    <property type="evidence" value="ECO:0007669"/>
    <property type="project" value="RHEA"/>
</dbReference>
<proteinExistence type="inferred from homology"/>
<dbReference type="PATRIC" id="fig|1121326.3.peg.32"/>
<comment type="function">
    <text evidence="1">Has phosphodiesterase (PDE) activity against cyclic-di-AMP (c-di-AMP).</text>
</comment>
<feature type="domain" description="DHHA1" evidence="5">
    <location>
        <begin position="565"/>
        <end position="653"/>
    </location>
</feature>
<keyword evidence="2" id="KW-0479">Metal-binding</keyword>
<dbReference type="STRING" id="1121326.CLMAG_00320"/>
<feature type="binding site" evidence="2">
    <location>
        <position position="359"/>
    </location>
    <ligand>
        <name>Mn(2+)</name>
        <dbReference type="ChEBI" id="CHEBI:29035"/>
        <label>1</label>
    </ligand>
</feature>
<name>A0A162TTF2_9CLOT</name>
<keyword evidence="2" id="KW-0464">Manganese</keyword>
<accession>A0A162TTF2</accession>
<feature type="binding site" evidence="2">
    <location>
        <position position="452"/>
    </location>
    <ligand>
        <name>Mn(2+)</name>
        <dbReference type="ChEBI" id="CHEBI:29035"/>
        <label>2</label>
    </ligand>
</feature>